<proteinExistence type="predicted"/>
<feature type="chain" id="PRO_5045291196" description="Ig-like domain-containing protein" evidence="1">
    <location>
        <begin position="24"/>
        <end position="185"/>
    </location>
</feature>
<evidence type="ECO:0000313" key="2">
    <source>
        <dbReference type="EMBL" id="MDQ2587927.1"/>
    </source>
</evidence>
<gene>
    <name evidence="2" type="ORF">CKY47_28870</name>
</gene>
<feature type="signal peptide" evidence="1">
    <location>
        <begin position="1"/>
        <end position="23"/>
    </location>
</feature>
<sequence>MMIKSLRTAAATLMTAVSALALAVLGPVWEASAGVLDVTCTPPSSQTTTYTPPLTVAPQTVTVSATAQYGPCVSLSNPALTSGSSTRTTLDPALSCLDLLSSGATTSTIVWNTGQTSTISVNYTATIVGAALVVTFTGTVTSGLFAGSSVVQVLTGPATDVLLCTLGLGTVPSSYTLASLEITSL</sequence>
<keyword evidence="3" id="KW-1185">Reference proteome</keyword>
<organism evidence="2 3">
    <name type="scientific">Saccharothrix yanglingensis</name>
    <dbReference type="NCBI Taxonomy" id="659496"/>
    <lineage>
        <taxon>Bacteria</taxon>
        <taxon>Bacillati</taxon>
        <taxon>Actinomycetota</taxon>
        <taxon>Actinomycetes</taxon>
        <taxon>Pseudonocardiales</taxon>
        <taxon>Pseudonocardiaceae</taxon>
        <taxon>Saccharothrix</taxon>
    </lineage>
</organism>
<reference evidence="2 3" key="1">
    <citation type="submission" date="2017-06" db="EMBL/GenBank/DDBJ databases">
        <title>Cultured bacterium strain Saccharothrix yanglingensis Hhs.015.</title>
        <authorList>
            <person name="Xia Y."/>
        </authorList>
    </citation>
    <scope>NUCLEOTIDE SEQUENCE [LARGE SCALE GENOMIC DNA]</scope>
    <source>
        <strain evidence="2 3">Hhs.015</strain>
    </source>
</reference>
<comment type="caution">
    <text evidence="2">The sequence shown here is derived from an EMBL/GenBank/DDBJ whole genome shotgun (WGS) entry which is preliminary data.</text>
</comment>
<name>A0ABU0X8K4_9PSEU</name>
<evidence type="ECO:0000256" key="1">
    <source>
        <dbReference type="SAM" id="SignalP"/>
    </source>
</evidence>
<accession>A0ABU0X8K4</accession>
<evidence type="ECO:0008006" key="4">
    <source>
        <dbReference type="Google" id="ProtNLM"/>
    </source>
</evidence>
<dbReference type="EMBL" id="NSDM01000014">
    <property type="protein sequence ID" value="MDQ2587927.1"/>
    <property type="molecule type" value="Genomic_DNA"/>
</dbReference>
<dbReference type="Proteomes" id="UP001225605">
    <property type="component" value="Unassembled WGS sequence"/>
</dbReference>
<keyword evidence="1" id="KW-0732">Signal</keyword>
<evidence type="ECO:0000313" key="3">
    <source>
        <dbReference type="Proteomes" id="UP001225605"/>
    </source>
</evidence>
<protein>
    <recommendedName>
        <fullName evidence="4">Ig-like domain-containing protein</fullName>
    </recommendedName>
</protein>